<evidence type="ECO:0000313" key="7">
    <source>
        <dbReference type="EMBL" id="MBB5317365.1"/>
    </source>
</evidence>
<keyword evidence="2 7" id="KW-0378">Hydrolase</keyword>
<evidence type="ECO:0000256" key="3">
    <source>
        <dbReference type="ARBA" id="ARBA00023295"/>
    </source>
</evidence>
<dbReference type="PRINTS" id="PR00738">
    <property type="entry name" value="GLHYDRLASE20"/>
</dbReference>
<sequence>MHKEDIASSKRNTIQKQPYSLRFPFCRLAPRRFNHEEGAMFSFSMMRTCCAIFALCFVLLGSKSSVLAQTVLPVIPLPATAVQGSGSLLVDHGLQVVFEGHTEPRLERARIRFFDTLYREIGIPGVPASPVKREQLVIKTAGPSAAVQQLGEDESYHLEITATGALLTAPNPLGVLHGLQTILQLVHSTPEGFAVEAMTIDDRPRFPWRGLMIDAGRHFMPLDVIRQNLDGMEAVKMNVFHWHLSEDQGFRIESKTFPLLEEKGSDGLYYTQDQVRGILEYARDRGIRVVPEFDMPGHATSWFVGYPDLASGSGPYQIERHWGVFDPAMDPTRESTYQFLDQFIGEMTALFPDAYFHIGGDECNGKEWDANPRIKQFMQAHHIQDDAALQAYFTGRVQKLVTKRHKITVGWDEVLQPDTPHDVVIQSWRGQDSLAEAARRGYRGILSAGYYVDLNQSAADHYAVDPLVNGTVALSSAQIANVLGGEATMWTEYATPEIVNSRIWPRTAAIAERLWSAQSVKDVNSMYQRLDVLSQKLAYYGLPYQSVREQMLRRLSGYSDPAALQVLASVVQPPRDYAREGLKSYDVFSPLNRLVDTVPPESDKAREFNEVAARIATGKAVSGDWQKTRQWLVLWRDNDAALQPSLVKSSLTAELVPLSRNLSQAATIGLLALDALQNSTPVNAETQKKQLSELKEFEKPEAVLLNRIVPGVEVLVQATRTQ</sequence>
<name>A0A7W8MRZ7_9BACT</name>
<dbReference type="Gene3D" id="3.30.379.10">
    <property type="entry name" value="Chitobiase/beta-hexosaminidase domain 2-like"/>
    <property type="match status" value="1"/>
</dbReference>
<dbReference type="InterPro" id="IPR015883">
    <property type="entry name" value="Glyco_hydro_20_cat"/>
</dbReference>
<dbReference type="PANTHER" id="PTHR22600:SF21">
    <property type="entry name" value="BETA-HEXOSAMINIDASE A"/>
    <property type="match status" value="1"/>
</dbReference>
<dbReference type="Pfam" id="PF00728">
    <property type="entry name" value="Glyco_hydro_20"/>
    <property type="match status" value="1"/>
</dbReference>
<feature type="domain" description="Beta-hexosaminidase bacterial type N-terminal" evidence="6">
    <location>
        <begin position="73"/>
        <end position="202"/>
    </location>
</feature>
<dbReference type="Proteomes" id="UP000568106">
    <property type="component" value="Unassembled WGS sequence"/>
</dbReference>
<dbReference type="GO" id="GO:0005764">
    <property type="term" value="C:lysosome"/>
    <property type="evidence" value="ECO:0007669"/>
    <property type="project" value="TreeGrafter"/>
</dbReference>
<dbReference type="SUPFAM" id="SSF55545">
    <property type="entry name" value="beta-N-acetylhexosaminidase-like domain"/>
    <property type="match status" value="1"/>
</dbReference>
<evidence type="ECO:0000256" key="2">
    <source>
        <dbReference type="ARBA" id="ARBA00022801"/>
    </source>
</evidence>
<feature type="active site" description="Proton donor" evidence="4">
    <location>
        <position position="362"/>
    </location>
</feature>
<keyword evidence="8" id="KW-1185">Reference proteome</keyword>
<dbReference type="GO" id="GO:0004563">
    <property type="term" value="F:beta-N-acetylhexosaminidase activity"/>
    <property type="evidence" value="ECO:0007669"/>
    <property type="project" value="UniProtKB-EC"/>
</dbReference>
<dbReference type="InterPro" id="IPR029018">
    <property type="entry name" value="Hex-like_dom2"/>
</dbReference>
<dbReference type="PANTHER" id="PTHR22600">
    <property type="entry name" value="BETA-HEXOSAMINIDASE"/>
    <property type="match status" value="1"/>
</dbReference>
<dbReference type="GO" id="GO:0030203">
    <property type="term" value="P:glycosaminoglycan metabolic process"/>
    <property type="evidence" value="ECO:0007669"/>
    <property type="project" value="TreeGrafter"/>
</dbReference>
<dbReference type="Pfam" id="PF02838">
    <property type="entry name" value="Glyco_hydro_20b"/>
    <property type="match status" value="1"/>
</dbReference>
<evidence type="ECO:0000256" key="1">
    <source>
        <dbReference type="ARBA" id="ARBA00006285"/>
    </source>
</evidence>
<feature type="domain" description="Glycoside hydrolase family 20 catalytic" evidence="5">
    <location>
        <begin position="206"/>
        <end position="517"/>
    </location>
</feature>
<dbReference type="GO" id="GO:0006689">
    <property type="term" value="P:ganglioside catabolic process"/>
    <property type="evidence" value="ECO:0007669"/>
    <property type="project" value="TreeGrafter"/>
</dbReference>
<dbReference type="AlphaFoldDB" id="A0A7W8MRZ7"/>
<dbReference type="CDD" id="cd06570">
    <property type="entry name" value="GH20_chitobiase-like_1"/>
    <property type="match status" value="1"/>
</dbReference>
<keyword evidence="3 7" id="KW-0326">Glycosidase</keyword>
<dbReference type="InterPro" id="IPR017853">
    <property type="entry name" value="GH"/>
</dbReference>
<evidence type="ECO:0000259" key="6">
    <source>
        <dbReference type="Pfam" id="PF02838"/>
    </source>
</evidence>
<evidence type="ECO:0000256" key="4">
    <source>
        <dbReference type="PIRSR" id="PIRSR625705-1"/>
    </source>
</evidence>
<evidence type="ECO:0000313" key="8">
    <source>
        <dbReference type="Proteomes" id="UP000568106"/>
    </source>
</evidence>
<evidence type="ECO:0000259" key="5">
    <source>
        <dbReference type="Pfam" id="PF00728"/>
    </source>
</evidence>
<dbReference type="SUPFAM" id="SSF51445">
    <property type="entry name" value="(Trans)glycosidases"/>
    <property type="match status" value="1"/>
</dbReference>
<protein>
    <submittedName>
        <fullName evidence="7">Hexosaminidase</fullName>
        <ecNumber evidence="7">3.2.1.52</ecNumber>
    </submittedName>
</protein>
<reference evidence="7" key="1">
    <citation type="submission" date="2020-08" db="EMBL/GenBank/DDBJ databases">
        <title>Genomic Encyclopedia of Type Strains, Phase IV (KMG-V): Genome sequencing to study the core and pangenomes of soil and plant-associated prokaryotes.</title>
        <authorList>
            <person name="Whitman W."/>
        </authorList>
    </citation>
    <scope>NUCLEOTIDE SEQUENCE [LARGE SCALE GENOMIC DNA]</scope>
    <source>
        <strain evidence="7">M8UP27</strain>
    </source>
</reference>
<dbReference type="EMBL" id="JACHDY010000002">
    <property type="protein sequence ID" value="MBB5317365.1"/>
    <property type="molecule type" value="Genomic_DNA"/>
</dbReference>
<dbReference type="Gene3D" id="3.20.20.80">
    <property type="entry name" value="Glycosidases"/>
    <property type="match status" value="1"/>
</dbReference>
<proteinExistence type="inferred from homology"/>
<organism evidence="7 8">
    <name type="scientific">Tunturiibacter empetritectus</name>
    <dbReference type="NCBI Taxonomy" id="3069691"/>
    <lineage>
        <taxon>Bacteria</taxon>
        <taxon>Pseudomonadati</taxon>
        <taxon>Acidobacteriota</taxon>
        <taxon>Terriglobia</taxon>
        <taxon>Terriglobales</taxon>
        <taxon>Acidobacteriaceae</taxon>
        <taxon>Tunturiibacter</taxon>
    </lineage>
</organism>
<dbReference type="GO" id="GO:0016020">
    <property type="term" value="C:membrane"/>
    <property type="evidence" value="ECO:0007669"/>
    <property type="project" value="TreeGrafter"/>
</dbReference>
<comment type="caution">
    <text evidence="7">The sequence shown here is derived from an EMBL/GenBank/DDBJ whole genome shotgun (WGS) entry which is preliminary data.</text>
</comment>
<dbReference type="EC" id="3.2.1.52" evidence="7"/>
<gene>
    <name evidence="7" type="ORF">HDF09_002034</name>
</gene>
<dbReference type="GO" id="GO:0005975">
    <property type="term" value="P:carbohydrate metabolic process"/>
    <property type="evidence" value="ECO:0007669"/>
    <property type="project" value="InterPro"/>
</dbReference>
<dbReference type="InterPro" id="IPR025705">
    <property type="entry name" value="Beta_hexosaminidase_sua/sub"/>
</dbReference>
<comment type="similarity">
    <text evidence="1">Belongs to the glycosyl hydrolase 20 family.</text>
</comment>
<accession>A0A7W8MRZ7</accession>
<dbReference type="InterPro" id="IPR015882">
    <property type="entry name" value="HEX_bac_N"/>
</dbReference>